<dbReference type="Pfam" id="PF00823">
    <property type="entry name" value="PPE"/>
    <property type="match status" value="1"/>
</dbReference>
<feature type="region of interest" description="Disordered" evidence="2">
    <location>
        <begin position="190"/>
        <end position="377"/>
    </location>
</feature>
<proteinExistence type="inferred from homology"/>
<accession>A0ABW2TYW5</accession>
<evidence type="ECO:0000259" key="3">
    <source>
        <dbReference type="Pfam" id="PF00823"/>
    </source>
</evidence>
<organism evidence="4 5">
    <name type="scientific">Actinokineospora soli</name>
    <dbReference type="NCBI Taxonomy" id="1048753"/>
    <lineage>
        <taxon>Bacteria</taxon>
        <taxon>Bacillati</taxon>
        <taxon>Actinomycetota</taxon>
        <taxon>Actinomycetes</taxon>
        <taxon>Pseudonocardiales</taxon>
        <taxon>Pseudonocardiaceae</taxon>
        <taxon>Actinokineospora</taxon>
    </lineage>
</organism>
<feature type="compositionally biased region" description="Low complexity" evidence="2">
    <location>
        <begin position="361"/>
        <end position="377"/>
    </location>
</feature>
<dbReference type="SUPFAM" id="SSF140459">
    <property type="entry name" value="PE/PPE dimer-like"/>
    <property type="match status" value="1"/>
</dbReference>
<evidence type="ECO:0000313" key="5">
    <source>
        <dbReference type="Proteomes" id="UP001596512"/>
    </source>
</evidence>
<dbReference type="InterPro" id="IPR038332">
    <property type="entry name" value="PPE_sf"/>
</dbReference>
<name>A0ABW2TYW5_9PSEU</name>
<feature type="compositionally biased region" description="Low complexity" evidence="2">
    <location>
        <begin position="265"/>
        <end position="301"/>
    </location>
</feature>
<dbReference type="InterPro" id="IPR000030">
    <property type="entry name" value="PPE_dom"/>
</dbReference>
<dbReference type="Proteomes" id="UP001596512">
    <property type="component" value="Unassembled WGS sequence"/>
</dbReference>
<comment type="similarity">
    <text evidence="1">Belongs to the mycobacterial PPE family.</text>
</comment>
<evidence type="ECO:0000256" key="1">
    <source>
        <dbReference type="ARBA" id="ARBA00010652"/>
    </source>
</evidence>
<evidence type="ECO:0000256" key="2">
    <source>
        <dbReference type="SAM" id="MobiDB-lite"/>
    </source>
</evidence>
<feature type="compositionally biased region" description="Low complexity" evidence="2">
    <location>
        <begin position="230"/>
        <end position="252"/>
    </location>
</feature>
<reference evidence="5" key="1">
    <citation type="journal article" date="2019" name="Int. J. Syst. Evol. Microbiol.">
        <title>The Global Catalogue of Microorganisms (GCM) 10K type strain sequencing project: providing services to taxonomists for standard genome sequencing and annotation.</title>
        <authorList>
            <consortium name="The Broad Institute Genomics Platform"/>
            <consortium name="The Broad Institute Genome Sequencing Center for Infectious Disease"/>
            <person name="Wu L."/>
            <person name="Ma J."/>
        </authorList>
    </citation>
    <scope>NUCLEOTIDE SEQUENCE [LARGE SCALE GENOMIC DNA]</scope>
    <source>
        <strain evidence="5">JCM 17695</strain>
    </source>
</reference>
<feature type="domain" description="PPE" evidence="3">
    <location>
        <begin position="19"/>
        <end position="168"/>
    </location>
</feature>
<feature type="compositionally biased region" description="Pro residues" evidence="2">
    <location>
        <begin position="302"/>
        <end position="311"/>
    </location>
</feature>
<gene>
    <name evidence="4" type="ORF">ACFQV2_33705</name>
</gene>
<dbReference type="EMBL" id="JBHTEY010000004">
    <property type="protein sequence ID" value="MFC7617628.1"/>
    <property type="molecule type" value="Genomic_DNA"/>
</dbReference>
<protein>
    <submittedName>
        <fullName evidence="4">PPE domain-containing protein</fullName>
    </submittedName>
</protein>
<evidence type="ECO:0000313" key="4">
    <source>
        <dbReference type="EMBL" id="MFC7617628.1"/>
    </source>
</evidence>
<sequence length="377" mass="38873">MTEDTTRWRGFSHEELYRMLHDGPGAPSSATPSRRWAELTAALDDVGHQLDTALGAVGEGWRGRAAGAAHGKLQPLAAWAKTTSESAASMRTAVETQGDLIAKARADMPVPEGVTPMNVDPSAPPAVQVVGVQTDVEPAETAKAAGEQRAVEVMTAYETGTKQNLAALAPFSPPGELLRTTGVRRGRGRGIRFGVDVPAGEVGAQGGGRDGEHPRHGHRPGEPARPHLDTTGGSSASAATAAPQRPLPALAPGMTAGAAPMEHIGPGPVALGAPAGPTGRASAASPRPATRSARAPRSPTSPARPPTPSRPAPRRRTARRAPPSARPARRSAPRTRWPPAASARRRSGRPSGSPTPPTPPRRAWSAAATATSARPSR</sequence>
<comment type="caution">
    <text evidence="4">The sequence shown here is derived from an EMBL/GenBank/DDBJ whole genome shotgun (WGS) entry which is preliminary data.</text>
</comment>
<keyword evidence="5" id="KW-1185">Reference proteome</keyword>
<dbReference type="Gene3D" id="1.20.1260.20">
    <property type="entry name" value="PPE superfamily"/>
    <property type="match status" value="1"/>
</dbReference>
<feature type="compositionally biased region" description="Basic and acidic residues" evidence="2">
    <location>
        <begin position="209"/>
        <end position="228"/>
    </location>
</feature>